<dbReference type="Pfam" id="PF03404">
    <property type="entry name" value="Mo-co_dimer"/>
    <property type="match status" value="1"/>
</dbReference>
<dbReference type="AlphaFoldDB" id="A0A9W7ACZ6"/>
<keyword evidence="14" id="KW-0534">Nitrate assimilation</keyword>
<comment type="cofactor">
    <cofactor evidence="1">
        <name>Mo-molybdopterin</name>
        <dbReference type="ChEBI" id="CHEBI:71302"/>
    </cofactor>
</comment>
<dbReference type="Gene3D" id="3.90.420.10">
    <property type="entry name" value="Oxidoreductase, molybdopterin-binding domain"/>
    <property type="match status" value="1"/>
</dbReference>
<dbReference type="GO" id="GO:0008482">
    <property type="term" value="F:sulfite oxidase activity"/>
    <property type="evidence" value="ECO:0007669"/>
    <property type="project" value="TreeGrafter"/>
</dbReference>
<dbReference type="InterPro" id="IPR018506">
    <property type="entry name" value="Cyt_B5_heme-BS"/>
</dbReference>
<comment type="caution">
    <text evidence="17">The sequence shown here is derived from an EMBL/GenBank/DDBJ whole genome shotgun (WGS) entry which is preliminary data.</text>
</comment>
<dbReference type="EMBL" id="BRXZ01001270">
    <property type="protein sequence ID" value="GMH66983.1"/>
    <property type="molecule type" value="Genomic_DNA"/>
</dbReference>
<dbReference type="FunFam" id="3.10.120.10:FF:000007">
    <property type="entry name" value="Sulfite oxidase, mitochondrial"/>
    <property type="match status" value="1"/>
</dbReference>
<gene>
    <name evidence="17" type="ORF">TrRE_jg3780</name>
</gene>
<dbReference type="SMART" id="SM01117">
    <property type="entry name" value="Cyt-b5"/>
    <property type="match status" value="1"/>
</dbReference>
<dbReference type="PROSITE" id="PS50255">
    <property type="entry name" value="CYTOCHROME_B5_2"/>
    <property type="match status" value="1"/>
</dbReference>
<evidence type="ECO:0000256" key="6">
    <source>
        <dbReference type="ARBA" id="ARBA00011738"/>
    </source>
</evidence>
<dbReference type="PRINTS" id="PR00371">
    <property type="entry name" value="FPNCR"/>
</dbReference>
<dbReference type="Pfam" id="PF00173">
    <property type="entry name" value="Cyt-b5"/>
    <property type="match status" value="1"/>
</dbReference>
<dbReference type="InterPro" id="IPR008335">
    <property type="entry name" value="Mopterin_OxRdtase_euk"/>
</dbReference>
<evidence type="ECO:0000259" key="16">
    <source>
        <dbReference type="PROSITE" id="PS51384"/>
    </source>
</evidence>
<dbReference type="PANTHER" id="PTHR19372">
    <property type="entry name" value="SULFITE REDUCTASE"/>
    <property type="match status" value="1"/>
</dbReference>
<keyword evidence="12" id="KW-0560">Oxidoreductase</keyword>
<evidence type="ECO:0000256" key="9">
    <source>
        <dbReference type="ARBA" id="ARBA00022630"/>
    </source>
</evidence>
<keyword evidence="10" id="KW-0479">Metal-binding</keyword>
<dbReference type="InterPro" id="IPR017938">
    <property type="entry name" value="Riboflavin_synthase-like_b-brl"/>
</dbReference>
<accession>A0A9W7ACZ6</accession>
<dbReference type="SUPFAM" id="SSF56524">
    <property type="entry name" value="Oxidoreductase molybdopterin-binding domain"/>
    <property type="match status" value="1"/>
</dbReference>
<evidence type="ECO:0000256" key="2">
    <source>
        <dbReference type="ARBA" id="ARBA00001971"/>
    </source>
</evidence>
<evidence type="ECO:0008006" key="19">
    <source>
        <dbReference type="Google" id="ProtNLM"/>
    </source>
</evidence>
<evidence type="ECO:0000256" key="13">
    <source>
        <dbReference type="ARBA" id="ARBA00023004"/>
    </source>
</evidence>
<proteinExistence type="inferred from homology"/>
<dbReference type="InterPro" id="IPR001709">
    <property type="entry name" value="Flavoprot_Pyr_Nucl_cyt_Rdtase"/>
</dbReference>
<dbReference type="Pfam" id="PF00174">
    <property type="entry name" value="Oxidored_molyb"/>
    <property type="match status" value="1"/>
</dbReference>
<dbReference type="SUPFAM" id="SSF81296">
    <property type="entry name" value="E set domains"/>
    <property type="match status" value="1"/>
</dbReference>
<keyword evidence="18" id="KW-1185">Reference proteome</keyword>
<evidence type="ECO:0000256" key="8">
    <source>
        <dbReference type="ARBA" id="ARBA00022617"/>
    </source>
</evidence>
<keyword evidence="9" id="KW-0285">Flavoprotein</keyword>
<comment type="subunit">
    <text evidence="6">Homodimer.</text>
</comment>
<evidence type="ECO:0000256" key="3">
    <source>
        <dbReference type="ARBA" id="ARBA00001974"/>
    </source>
</evidence>
<comment type="cofactor">
    <cofactor evidence="2">
        <name>heme</name>
        <dbReference type="ChEBI" id="CHEBI:30413"/>
    </cofactor>
</comment>
<dbReference type="Pfam" id="PF00175">
    <property type="entry name" value="NAD_binding_1"/>
    <property type="match status" value="1"/>
</dbReference>
<dbReference type="SUPFAM" id="SSF63380">
    <property type="entry name" value="Riboflavin synthase domain-like"/>
    <property type="match status" value="1"/>
</dbReference>
<dbReference type="InterPro" id="IPR005066">
    <property type="entry name" value="MoCF_OxRdtse_dimer"/>
</dbReference>
<dbReference type="SUPFAM" id="SSF55856">
    <property type="entry name" value="Cytochrome b5-like heme/steroid binding domain"/>
    <property type="match status" value="1"/>
</dbReference>
<evidence type="ECO:0000313" key="18">
    <source>
        <dbReference type="Proteomes" id="UP001165082"/>
    </source>
</evidence>
<dbReference type="InterPro" id="IPR001433">
    <property type="entry name" value="OxRdtase_FAD/NAD-bd"/>
</dbReference>
<reference evidence="17" key="1">
    <citation type="submission" date="2022-07" db="EMBL/GenBank/DDBJ databases">
        <title>Genome analysis of Parmales, a sister group of diatoms, reveals the evolutionary specialization of diatoms from phago-mixotrophs to photoautotrophs.</title>
        <authorList>
            <person name="Ban H."/>
            <person name="Sato S."/>
            <person name="Yoshikawa S."/>
            <person name="Kazumasa Y."/>
            <person name="Nakamura Y."/>
            <person name="Ichinomiya M."/>
            <person name="Saitoh K."/>
            <person name="Sato N."/>
            <person name="Blanc-Mathieu R."/>
            <person name="Endo H."/>
            <person name="Kuwata A."/>
            <person name="Ogata H."/>
        </authorList>
    </citation>
    <scope>NUCLEOTIDE SEQUENCE</scope>
</reference>
<evidence type="ECO:0000256" key="12">
    <source>
        <dbReference type="ARBA" id="ARBA00023002"/>
    </source>
</evidence>
<evidence type="ECO:0000256" key="10">
    <source>
        <dbReference type="ARBA" id="ARBA00022723"/>
    </source>
</evidence>
<dbReference type="Gene3D" id="3.10.120.10">
    <property type="entry name" value="Cytochrome b5-like heme/steroid binding domain"/>
    <property type="match status" value="1"/>
</dbReference>
<comment type="function">
    <text evidence="4">Nitrate reductase is a key enzyme involved in the first step of nitrate assimilation in plants, fungi and bacteria.</text>
</comment>
<dbReference type="OrthoDB" id="432685at2759"/>
<dbReference type="InterPro" id="IPR039261">
    <property type="entry name" value="FNR_nucleotide-bd"/>
</dbReference>
<organism evidence="17 18">
    <name type="scientific">Triparma retinervis</name>
    <dbReference type="NCBI Taxonomy" id="2557542"/>
    <lineage>
        <taxon>Eukaryota</taxon>
        <taxon>Sar</taxon>
        <taxon>Stramenopiles</taxon>
        <taxon>Ochrophyta</taxon>
        <taxon>Bolidophyceae</taxon>
        <taxon>Parmales</taxon>
        <taxon>Triparmaceae</taxon>
        <taxon>Triparma</taxon>
    </lineage>
</organism>
<evidence type="ECO:0000256" key="14">
    <source>
        <dbReference type="ARBA" id="ARBA00023063"/>
    </source>
</evidence>
<keyword evidence="13" id="KW-0408">Iron</keyword>
<evidence type="ECO:0000256" key="4">
    <source>
        <dbReference type="ARBA" id="ARBA00003838"/>
    </source>
</evidence>
<dbReference type="PROSITE" id="PS51384">
    <property type="entry name" value="FAD_FR"/>
    <property type="match status" value="1"/>
</dbReference>
<dbReference type="GO" id="GO:0030151">
    <property type="term" value="F:molybdenum ion binding"/>
    <property type="evidence" value="ECO:0007669"/>
    <property type="project" value="InterPro"/>
</dbReference>
<dbReference type="SUPFAM" id="SSF52343">
    <property type="entry name" value="Ferredoxin reductase-like, C-terminal NADP-linked domain"/>
    <property type="match status" value="1"/>
</dbReference>
<dbReference type="CDD" id="cd06183">
    <property type="entry name" value="cyt_b5_reduct_like"/>
    <property type="match status" value="1"/>
</dbReference>
<dbReference type="PRINTS" id="PR00363">
    <property type="entry name" value="CYTOCHROMEB5"/>
</dbReference>
<keyword evidence="11" id="KW-0274">FAD</keyword>
<dbReference type="Pfam" id="PF00970">
    <property type="entry name" value="FAD_binding_6"/>
    <property type="match status" value="1"/>
</dbReference>
<evidence type="ECO:0000256" key="7">
    <source>
        <dbReference type="ARBA" id="ARBA00022505"/>
    </source>
</evidence>
<dbReference type="InterPro" id="IPR014756">
    <property type="entry name" value="Ig_E-set"/>
</dbReference>
<name>A0A9W7ACZ6_9STRA</name>
<comment type="similarity">
    <text evidence="5">Belongs to the nitrate reductase family.</text>
</comment>
<comment type="cofactor">
    <cofactor evidence="3">
        <name>FAD</name>
        <dbReference type="ChEBI" id="CHEBI:57692"/>
    </cofactor>
</comment>
<dbReference type="PRINTS" id="PR00407">
    <property type="entry name" value="EUMOPTERIN"/>
</dbReference>
<keyword evidence="8" id="KW-0349">Heme</keyword>
<dbReference type="GO" id="GO:0006790">
    <property type="term" value="P:sulfur compound metabolic process"/>
    <property type="evidence" value="ECO:0007669"/>
    <property type="project" value="TreeGrafter"/>
</dbReference>
<feature type="domain" description="FAD-binding FR-type" evidence="16">
    <location>
        <begin position="630"/>
        <end position="748"/>
    </location>
</feature>
<evidence type="ECO:0000259" key="15">
    <source>
        <dbReference type="PROSITE" id="PS50255"/>
    </source>
</evidence>
<dbReference type="InterPro" id="IPR036400">
    <property type="entry name" value="Cyt_B5-like_heme/steroid_sf"/>
</dbReference>
<feature type="domain" description="Cytochrome b5 heme-binding" evidence="15">
    <location>
        <begin position="497"/>
        <end position="572"/>
    </location>
</feature>
<dbReference type="InterPro" id="IPR008333">
    <property type="entry name" value="Cbr1-like_FAD-bd_dom"/>
</dbReference>
<dbReference type="Gene3D" id="2.40.30.10">
    <property type="entry name" value="Translation factors"/>
    <property type="match status" value="1"/>
</dbReference>
<evidence type="ECO:0000313" key="17">
    <source>
        <dbReference type="EMBL" id="GMH66983.1"/>
    </source>
</evidence>
<dbReference type="Gene3D" id="3.40.50.80">
    <property type="entry name" value="Nucleotide-binding domain of ferredoxin-NADP reductase (FNR) module"/>
    <property type="match status" value="1"/>
</dbReference>
<protein>
    <recommendedName>
        <fullName evidence="19">Nitrate reductase</fullName>
    </recommendedName>
</protein>
<dbReference type="PROSITE" id="PS00191">
    <property type="entry name" value="CYTOCHROME_B5_1"/>
    <property type="match status" value="1"/>
</dbReference>
<sequence>MPKSDPLSKLDKFTKTPDSWVKRDGRMVLLTGLHPYNAEPPLGLLHATGPVTPPGTHYVRNHGAPPNLKWAEHTLTIKVGEEKETIFDMDQLLAMKAFTQPVTLVCAGNRRKEQNQVMQTIGFNWGAAGVGTSLWTGPLLSEVLREAGVDIDETWDYHCEMVGVEDLPNKVGPGPYDWPKKVKYGTSIPMSRVWNDAYSVQLSYAQNMTALMPDHGFPLRVVIPGYIGGRMIKWLSHINIIPSESTNHYHFHDNRVLPPQVTTYEQSLEERWWYKPEYIFNELNLNSAIASPDHGSEIDLAKNLTKEFLIQGYAYAGGGSPVTRVEVSLDEGGTWVCADITRPFPPNKHGMQWCWIFWSLPISVVKLSASKSIICRAWDNHTNTQPVAITWNLMGMGNNCCFRVNINSRVDEGGRPKLWFEHPTLAGQQKGGWMTTDSGKPVTAGFGNLAKFLEDQEAAEAAKEATEFNRAQAHKAIPRVISNPNTASLQNSTSAKTKGFTMKEVEAHNKEDDCWIVVRDKVYDCTPYMEDHPGGADSILILGGTDATEDFDAIHSKEAQKLLAKYCIGDVIVVPNDEGFDIDSIKPDRPKAGAVTIGGAVVAVDRAVVAPVRFVAVAVPPRVEVALNPRKRLAFSLKSKVQLSHDSFLLVFALQTPSTILGLPTGKHIFLSAHIADELTPDSKKSLVMRRYTPISSDHDAGIVKFVIKAYPPCERFPRGGKMSQHLANMQIGDTIGMRGPVGEFEYLKYGRFKIFDKQYMASKFNMVAGGTGITPCFQVIHEILRNPEEKTQISLIFACNDANSLLCRDTLDQWAKEYPNRFTVTYTLSRPYNDTRVTLAWTGYTGYVSLELFREKLFAPAEDCFILQCGPAIMMEKACLPAFAAMGFDKQNIFTF</sequence>
<dbReference type="InterPro" id="IPR000572">
    <property type="entry name" value="OxRdtase_Mopterin-bd_dom"/>
</dbReference>
<evidence type="ECO:0000256" key="11">
    <source>
        <dbReference type="ARBA" id="ARBA00022827"/>
    </source>
</evidence>
<dbReference type="PANTHER" id="PTHR19372:SF7">
    <property type="entry name" value="SULFITE OXIDASE, MITOCHONDRIAL"/>
    <property type="match status" value="1"/>
</dbReference>
<dbReference type="InterPro" id="IPR036374">
    <property type="entry name" value="OxRdtase_Mopterin-bd_sf"/>
</dbReference>
<evidence type="ECO:0000256" key="5">
    <source>
        <dbReference type="ARBA" id="ARBA00006253"/>
    </source>
</evidence>
<dbReference type="Gene3D" id="2.60.40.650">
    <property type="match status" value="1"/>
</dbReference>
<dbReference type="GO" id="GO:0043546">
    <property type="term" value="F:molybdopterin cofactor binding"/>
    <property type="evidence" value="ECO:0007669"/>
    <property type="project" value="TreeGrafter"/>
</dbReference>
<dbReference type="PRINTS" id="PR00406">
    <property type="entry name" value="CYTB5RDTASE"/>
</dbReference>
<dbReference type="GO" id="GO:0020037">
    <property type="term" value="F:heme binding"/>
    <property type="evidence" value="ECO:0007669"/>
    <property type="project" value="InterPro"/>
</dbReference>
<dbReference type="InterPro" id="IPR017927">
    <property type="entry name" value="FAD-bd_FR_type"/>
</dbReference>
<keyword evidence="7" id="KW-0500">Molybdenum</keyword>
<dbReference type="InterPro" id="IPR001199">
    <property type="entry name" value="Cyt_B5-like_heme/steroid-bd"/>
</dbReference>
<dbReference type="Proteomes" id="UP001165082">
    <property type="component" value="Unassembled WGS sequence"/>
</dbReference>
<evidence type="ECO:0000256" key="1">
    <source>
        <dbReference type="ARBA" id="ARBA00001924"/>
    </source>
</evidence>
<dbReference type="GO" id="GO:0042128">
    <property type="term" value="P:nitrate assimilation"/>
    <property type="evidence" value="ECO:0007669"/>
    <property type="project" value="UniProtKB-KW"/>
</dbReference>